<keyword evidence="1" id="KW-0808">Transferase</keyword>
<protein>
    <submittedName>
        <fullName evidence="1">Hexapeptide repeat-containing transferase</fullName>
    </submittedName>
    <submittedName>
        <fullName evidence="2">Transferase hexapeptide repeat containing protein</fullName>
    </submittedName>
</protein>
<dbReference type="GO" id="GO:0016740">
    <property type="term" value="F:transferase activity"/>
    <property type="evidence" value="ECO:0007669"/>
    <property type="project" value="UniProtKB-KW"/>
</dbReference>
<dbReference type="Proteomes" id="UP000030905">
    <property type="component" value="Chromosome"/>
</dbReference>
<dbReference type="SUPFAM" id="SSF51161">
    <property type="entry name" value="Trimeric LpxA-like enzymes"/>
    <property type="match status" value="1"/>
</dbReference>
<dbReference type="InterPro" id="IPR011004">
    <property type="entry name" value="Trimer_LpxA-like_sf"/>
</dbReference>
<evidence type="ECO:0000313" key="1">
    <source>
        <dbReference type="EMBL" id="AJA51672.1"/>
    </source>
</evidence>
<sequence length="166" mass="18079">MIYNFKEFKPKIAKDTFIAKSADIIGNVTIEKNCSVWFGAVIRGDVNEIYIDEGSNIQDNCVLHISKEGNPIKIGKFTTVGHGAILHGCKIGNNSLIGMGSTILDNSEIGDCTIIGAGSLITQNKKIPGGVLCMGRPAKVIRELTDEEKESIKSNTEEYIELSKIY</sequence>
<evidence type="ECO:0000313" key="4">
    <source>
        <dbReference type="Proteomes" id="UP000030905"/>
    </source>
</evidence>
<evidence type="ECO:0000313" key="2">
    <source>
        <dbReference type="EMBL" id="KRU12321.1"/>
    </source>
</evidence>
<dbReference type="Gene3D" id="2.160.10.10">
    <property type="entry name" value="Hexapeptide repeat proteins"/>
    <property type="match status" value="1"/>
</dbReference>
<organism evidence="1 4">
    <name type="scientific">Clostridium pasteurianum DSM 525 = ATCC 6013</name>
    <dbReference type="NCBI Taxonomy" id="1262449"/>
    <lineage>
        <taxon>Bacteria</taxon>
        <taxon>Bacillati</taxon>
        <taxon>Bacillota</taxon>
        <taxon>Clostridia</taxon>
        <taxon>Eubacteriales</taxon>
        <taxon>Clostridiaceae</taxon>
        <taxon>Clostridium</taxon>
    </lineage>
</organism>
<dbReference type="InterPro" id="IPR047324">
    <property type="entry name" value="LbH_gamma_CA-like"/>
</dbReference>
<keyword evidence="4" id="KW-1185">Reference proteome</keyword>
<dbReference type="PANTHER" id="PTHR13061:SF29">
    <property type="entry name" value="GAMMA CARBONIC ANHYDRASE-LIKE 1, MITOCHONDRIAL-RELATED"/>
    <property type="match status" value="1"/>
</dbReference>
<dbReference type="GeneID" id="93073775"/>
<dbReference type="EMBL" id="JPGY02000001">
    <property type="protein sequence ID" value="KRU12321.1"/>
    <property type="molecule type" value="Genomic_DNA"/>
</dbReference>
<dbReference type="eggNOG" id="COG0663">
    <property type="taxonomic scope" value="Bacteria"/>
</dbReference>
<dbReference type="InterPro" id="IPR050484">
    <property type="entry name" value="Transf_Hexapept/Carb_Anhydrase"/>
</dbReference>
<accession>A0A0H3J2K9</accession>
<dbReference type="RefSeq" id="WP_003443455.1">
    <property type="nucleotide sequence ID" value="NZ_ANZB01000004.1"/>
</dbReference>
<gene>
    <name evidence="1" type="ORF">CLPA_c16090</name>
    <name evidence="2" type="ORF">CP6013_01568</name>
</gene>
<dbReference type="EMBL" id="CP009268">
    <property type="protein sequence ID" value="AJA51672.1"/>
    <property type="molecule type" value="Genomic_DNA"/>
</dbReference>
<reference evidence="2 3" key="3">
    <citation type="journal article" name="Genome Announc.">
        <title>Improved Draft Genome Sequence of Clostridium pasteurianum Strain ATCC 6013 (DSM 525) Using a Hybrid Next-Generation Sequencing Approach.</title>
        <authorList>
            <person name="Pyne M.E."/>
            <person name="Utturkar S."/>
            <person name="Brown S.D."/>
            <person name="Moo-Young M."/>
            <person name="Chung D.A."/>
            <person name="Chou C.P."/>
        </authorList>
    </citation>
    <scope>NUCLEOTIDE SEQUENCE [LARGE SCALE GENOMIC DNA]</scope>
    <source>
        <strain evidence="2 3">ATCC 6013</strain>
    </source>
</reference>
<dbReference type="Pfam" id="PF00132">
    <property type="entry name" value="Hexapep"/>
    <property type="match status" value="2"/>
</dbReference>
<reference evidence="1 4" key="1">
    <citation type="journal article" date="2015" name="Genome Announc.">
        <title>Complete Genome Sequence of the Nitrogen-Fixing and Solvent-Producing Clostridium pasteurianum DSM 525.</title>
        <authorList>
            <person name="Poehlein A."/>
            <person name="Grosse-Honebrink A."/>
            <person name="Zhang Y."/>
            <person name="Minton N.P."/>
            <person name="Daniel R."/>
        </authorList>
    </citation>
    <scope>NUCLEOTIDE SEQUENCE [LARGE SCALE GENOMIC DNA]</scope>
    <source>
        <strain evidence="1">DSM 525</strain>
        <strain evidence="4">DSM 525 / ATCC 6013</strain>
    </source>
</reference>
<reference evidence="2" key="2">
    <citation type="submission" date="2015-10" db="EMBL/GenBank/DDBJ databases">
        <title>Improved Draft Genome Sequence of Clostridium pasteurianum Strain ATCC 6013 (DSM 525) Using a Hybrid Next-Generation Sequencing Approach.</title>
        <authorList>
            <person name="Pyne M.E."/>
            <person name="Utturkar S.M."/>
            <person name="Brown S.D."/>
            <person name="Moo-Young M."/>
            <person name="Chung D.A."/>
            <person name="Chou P.C."/>
        </authorList>
    </citation>
    <scope>NUCLEOTIDE SEQUENCE</scope>
    <source>
        <strain evidence="2">ATCC 6013</strain>
    </source>
</reference>
<dbReference type="Proteomes" id="UP000028042">
    <property type="component" value="Unassembled WGS sequence"/>
</dbReference>
<dbReference type="CDD" id="cd04645">
    <property type="entry name" value="LbH_gamma_CA_like"/>
    <property type="match status" value="1"/>
</dbReference>
<evidence type="ECO:0000313" key="3">
    <source>
        <dbReference type="Proteomes" id="UP000028042"/>
    </source>
</evidence>
<dbReference type="KEGG" id="cpat:CLPA_c16090"/>
<proteinExistence type="predicted"/>
<dbReference type="AlphaFoldDB" id="A0A0H3J2K9"/>
<dbReference type="PANTHER" id="PTHR13061">
    <property type="entry name" value="DYNACTIN SUBUNIT P25"/>
    <property type="match status" value="1"/>
</dbReference>
<dbReference type="KEGG" id="cpae:CPAST_c16090"/>
<dbReference type="PATRIC" id="fig|1262449.3.peg.1447"/>
<dbReference type="InterPro" id="IPR001451">
    <property type="entry name" value="Hexapep"/>
</dbReference>
<name>A0A0H3J2K9_CLOPA</name>